<dbReference type="AlphaFoldDB" id="A0A9W9S100"/>
<sequence length="561" mass="63998">MPRPPVNLDPYQEEITRLVHTNSTNEDICAFLLNTYGIRISPVTIHRRRNAWGLHTPRAYYQKDSPNEISRNQIVYNLLQLSLDTKEILRLLQKMGIPSSERSLCRIRQKLGVKLRVDNAAERASQERLIERILTAEDQIGDIEGYGRRYQQIHLRSQGVFIARDRAYEIYRTINPDGIDDRRSGFQRRRGAYICDGPNAIWHLDGYMKLEPFGIEIYAAIDGHSRYVIWIYIGISARTAVSVLRQYLNCVKSNGYIPRKLRVDLGSETVLIGDAHVALRESLNAPPSLSNTPPSPLNAPPSPLNAPPSPLNAPPSPSNAPPSPSNTPPLPSDTPLSSLVSRFRNYFIYGRSIDNQRIESWWGQLAQSSIFVYHEYFNILLGDGIYSKQCIPEQIVLLAIYMPILRSRVQSYVSSIWNVHPIRKQPKRPHIVSGKPIMNYYYPTEDTPDCKESFDPSLLQRLQEDVAEWDPTEYLPPSTLDWCRLQMVEIGQQEVGEPFDPEDPLIQLLGDRKQPYRKVYETMRARALLHYQSGTLPILALSMKPTGAFSWGPSGQWHQGA</sequence>
<name>A0A9W9S100_9EURO</name>
<evidence type="ECO:0000259" key="2">
    <source>
        <dbReference type="Pfam" id="PF24764"/>
    </source>
</evidence>
<dbReference type="Pfam" id="PF24764">
    <property type="entry name" value="rva_4"/>
    <property type="match status" value="2"/>
</dbReference>
<evidence type="ECO:0000313" key="3">
    <source>
        <dbReference type="EMBL" id="KAJ5369935.1"/>
    </source>
</evidence>
<organism evidence="3 4">
    <name type="scientific">Penicillium cataractarum</name>
    <dbReference type="NCBI Taxonomy" id="2100454"/>
    <lineage>
        <taxon>Eukaryota</taxon>
        <taxon>Fungi</taxon>
        <taxon>Dikarya</taxon>
        <taxon>Ascomycota</taxon>
        <taxon>Pezizomycotina</taxon>
        <taxon>Eurotiomycetes</taxon>
        <taxon>Eurotiomycetidae</taxon>
        <taxon>Eurotiales</taxon>
        <taxon>Aspergillaceae</taxon>
        <taxon>Penicillium</taxon>
    </lineage>
</organism>
<feature type="region of interest" description="Disordered" evidence="1">
    <location>
        <begin position="284"/>
        <end position="336"/>
    </location>
</feature>
<dbReference type="EMBL" id="JAPZBS010000005">
    <property type="protein sequence ID" value="KAJ5369935.1"/>
    <property type="molecule type" value="Genomic_DNA"/>
</dbReference>
<dbReference type="RefSeq" id="XP_056554369.1">
    <property type="nucleotide sequence ID" value="XM_056698956.1"/>
</dbReference>
<dbReference type="GeneID" id="81438135"/>
<dbReference type="InterPro" id="IPR058913">
    <property type="entry name" value="Integrase_dom_put"/>
</dbReference>
<comment type="caution">
    <text evidence="3">The sequence shown here is derived from an EMBL/GenBank/DDBJ whole genome shotgun (WGS) entry which is preliminary data.</text>
</comment>
<dbReference type="PANTHER" id="PTHR46791:SF5">
    <property type="entry name" value="CLR5 DOMAIN-CONTAINING PROTEIN-RELATED"/>
    <property type="match status" value="1"/>
</dbReference>
<proteinExistence type="predicted"/>
<feature type="compositionally biased region" description="Pro residues" evidence="1">
    <location>
        <begin position="293"/>
        <end position="332"/>
    </location>
</feature>
<reference evidence="3" key="2">
    <citation type="journal article" date="2023" name="IMA Fungus">
        <title>Comparative genomic study of the Penicillium genus elucidates a diverse pangenome and 15 lateral gene transfer events.</title>
        <authorList>
            <person name="Petersen C."/>
            <person name="Sorensen T."/>
            <person name="Nielsen M.R."/>
            <person name="Sondergaard T.E."/>
            <person name="Sorensen J.L."/>
            <person name="Fitzpatrick D.A."/>
            <person name="Frisvad J.C."/>
            <person name="Nielsen K.L."/>
        </authorList>
    </citation>
    <scope>NUCLEOTIDE SEQUENCE</scope>
    <source>
        <strain evidence="3">IBT 29864</strain>
    </source>
</reference>
<dbReference type="PANTHER" id="PTHR46791">
    <property type="entry name" value="EXPRESSED PROTEIN"/>
    <property type="match status" value="1"/>
</dbReference>
<gene>
    <name evidence="3" type="ORF">N7496_006027</name>
</gene>
<dbReference type="OrthoDB" id="5392716at2759"/>
<evidence type="ECO:0000256" key="1">
    <source>
        <dbReference type="SAM" id="MobiDB-lite"/>
    </source>
</evidence>
<feature type="domain" description="Integrase core" evidence="2">
    <location>
        <begin position="344"/>
        <end position="426"/>
    </location>
</feature>
<reference evidence="3" key="1">
    <citation type="submission" date="2022-11" db="EMBL/GenBank/DDBJ databases">
        <authorList>
            <person name="Petersen C."/>
        </authorList>
    </citation>
    <scope>NUCLEOTIDE SEQUENCE</scope>
    <source>
        <strain evidence="3">IBT 29864</strain>
    </source>
</reference>
<keyword evidence="4" id="KW-1185">Reference proteome</keyword>
<dbReference type="Proteomes" id="UP001147782">
    <property type="component" value="Unassembled WGS sequence"/>
</dbReference>
<protein>
    <recommendedName>
        <fullName evidence="2">Integrase core domain-containing protein</fullName>
    </recommendedName>
</protein>
<feature type="domain" description="Integrase core" evidence="2">
    <location>
        <begin position="193"/>
        <end position="273"/>
    </location>
</feature>
<evidence type="ECO:0000313" key="4">
    <source>
        <dbReference type="Proteomes" id="UP001147782"/>
    </source>
</evidence>
<accession>A0A9W9S100</accession>